<dbReference type="KEGG" id="gba:J421_5367"/>
<dbReference type="EMBL" id="CP007129">
    <property type="protein sequence ID" value="AHG92902.1"/>
    <property type="molecule type" value="Genomic_DNA"/>
</dbReference>
<keyword evidence="3" id="KW-1185">Reference proteome</keyword>
<reference evidence="2" key="1">
    <citation type="submission" date="2013-12" db="EMBL/GenBank/DDBJ databases">
        <authorList>
            <person name="DeBruyn J.M."/>
            <person name="Radosevich M."/>
            <person name="Wommack K.Eric."/>
            <person name="Polson S."/>
            <person name="Hauser L.J."/>
            <person name="Fawaz M.N."/>
            <person name="Korlach J."/>
            <person name="Tsai Y.-C."/>
        </authorList>
    </citation>
    <scope>NUCLEOTIDE SEQUENCE</scope>
    <source>
        <strain evidence="2">KBS708</strain>
        <plasmid evidence="2">1</plasmid>
    </source>
</reference>
<name>W0RR09_9BACT</name>
<dbReference type="InParanoid" id="W0RR09"/>
<gene>
    <name evidence="1" type="ORF">J421_5343</name>
    <name evidence="2" type="ORF">J421_5367</name>
</gene>
<evidence type="ECO:0000313" key="1">
    <source>
        <dbReference type="EMBL" id="AHG92878.1"/>
    </source>
</evidence>
<accession>W0RR09</accession>
<organism evidence="2 3">
    <name type="scientific">Gemmatirosa kalamazoonensis</name>
    <dbReference type="NCBI Taxonomy" id="861299"/>
    <lineage>
        <taxon>Bacteria</taxon>
        <taxon>Pseudomonadati</taxon>
        <taxon>Gemmatimonadota</taxon>
        <taxon>Gemmatimonadia</taxon>
        <taxon>Gemmatimonadales</taxon>
        <taxon>Gemmatimonadaceae</taxon>
        <taxon>Gemmatirosa</taxon>
    </lineage>
</organism>
<evidence type="ECO:0000313" key="3">
    <source>
        <dbReference type="Proteomes" id="UP000019151"/>
    </source>
</evidence>
<protein>
    <submittedName>
        <fullName evidence="2">Uncharacterized protein</fullName>
    </submittedName>
</protein>
<dbReference type="HOGENOM" id="CLU_2105452_0_0_0"/>
<dbReference type="AlphaFoldDB" id="W0RR09"/>
<dbReference type="KEGG" id="gba:J421_5343"/>
<keyword evidence="2" id="KW-0614">Plasmid</keyword>
<dbReference type="RefSeq" id="WP_025414201.1">
    <property type="nucleotide sequence ID" value="NZ_CP007129.1"/>
</dbReference>
<geneLocation type="plasmid" evidence="2 3">
    <name>1</name>
</geneLocation>
<proteinExistence type="predicted"/>
<reference evidence="2 3" key="2">
    <citation type="journal article" date="2014" name="Genome Announc.">
        <title>Genome Sequence and Methylome of Soil Bacterium Gemmatirosa kalamazoonensis KBS708T, a Member of the Rarely Cultivated Gemmatimonadetes Phylum.</title>
        <authorList>
            <person name="Debruyn J.M."/>
            <person name="Radosevich M."/>
            <person name="Wommack K.E."/>
            <person name="Polson S.W."/>
            <person name="Hauser L.J."/>
            <person name="Fawaz M.N."/>
            <person name="Korlach J."/>
            <person name="Tsai Y.C."/>
        </authorList>
    </citation>
    <scope>NUCLEOTIDE SEQUENCE [LARGE SCALE GENOMIC DNA]</scope>
    <source>
        <strain evidence="2 3">KBS708</strain>
        <plasmid evidence="2">1</plasmid>
        <plasmid evidence="3">Plasmid 1</plasmid>
    </source>
</reference>
<dbReference type="EMBL" id="CP007129">
    <property type="protein sequence ID" value="AHG92878.1"/>
    <property type="molecule type" value="Genomic_DNA"/>
</dbReference>
<dbReference type="Proteomes" id="UP000019151">
    <property type="component" value="Plasmid 1"/>
</dbReference>
<evidence type="ECO:0000313" key="2">
    <source>
        <dbReference type="EMBL" id="AHG92902.1"/>
    </source>
</evidence>
<sequence>MSPILEIRATPDQQVDFALAALFRGVALSDAEREGAEAVIRADVLARSEPPAPGEDGWERDLRSMVERNVKLRALLATEAQRVAFDANATAQRQLLEEVRRGAVLREPDAPSRAG</sequence>